<evidence type="ECO:0000313" key="2">
    <source>
        <dbReference type="EMBL" id="PLA76570.1"/>
    </source>
</evidence>
<gene>
    <name evidence="2" type="ORF">CYR79_05555</name>
</gene>
<protein>
    <submittedName>
        <fullName evidence="2">Uncharacterized protein</fullName>
    </submittedName>
</protein>
<proteinExistence type="predicted"/>
<organism evidence="2 3">
    <name type="scientific">Ligilactobacillus agilis</name>
    <dbReference type="NCBI Taxonomy" id="1601"/>
    <lineage>
        <taxon>Bacteria</taxon>
        <taxon>Bacillati</taxon>
        <taxon>Bacillota</taxon>
        <taxon>Bacilli</taxon>
        <taxon>Lactobacillales</taxon>
        <taxon>Lactobacillaceae</taxon>
        <taxon>Ligilactobacillus</taxon>
    </lineage>
</organism>
<dbReference type="Proteomes" id="UP000234579">
    <property type="component" value="Unassembled WGS sequence"/>
</dbReference>
<dbReference type="RefSeq" id="WP_101811779.1">
    <property type="nucleotide sequence ID" value="NZ_PKGI01000027.1"/>
</dbReference>
<name>A0A2I2AB11_9LACO</name>
<evidence type="ECO:0000313" key="3">
    <source>
        <dbReference type="Proteomes" id="UP000234579"/>
    </source>
</evidence>
<comment type="caution">
    <text evidence="2">The sequence shown here is derived from an EMBL/GenBank/DDBJ whole genome shotgun (WGS) entry which is preliminary data.</text>
</comment>
<feature type="compositionally biased region" description="Basic and acidic residues" evidence="1">
    <location>
        <begin position="10"/>
        <end position="23"/>
    </location>
</feature>
<sequence>MSFEKSQQARKKELEKGRFDKIMEGGGLPKDFVTEKEEQEGKETSGISFNVPQAPKKEKRISKSYYLKESSIKKIDKLTKEYGYSTPSSLLESVIESLK</sequence>
<accession>A0A2I2AB11</accession>
<reference evidence="3" key="1">
    <citation type="submission" date="2017-12" db="EMBL/GenBank/DDBJ databases">
        <authorList>
            <person name="Christensen H."/>
        </authorList>
    </citation>
    <scope>NUCLEOTIDE SEQUENCE [LARGE SCALE GENOMIC DNA]</scope>
    <source>
        <strain evidence="3">268A</strain>
    </source>
</reference>
<evidence type="ECO:0000256" key="1">
    <source>
        <dbReference type="SAM" id="MobiDB-lite"/>
    </source>
</evidence>
<dbReference type="EMBL" id="PKGI01000027">
    <property type="protein sequence ID" value="PLA76570.1"/>
    <property type="molecule type" value="Genomic_DNA"/>
</dbReference>
<feature type="region of interest" description="Disordered" evidence="1">
    <location>
        <begin position="1"/>
        <end position="55"/>
    </location>
</feature>
<dbReference type="AlphaFoldDB" id="A0A2I2AB11"/>
<feature type="compositionally biased region" description="Basic and acidic residues" evidence="1">
    <location>
        <begin position="32"/>
        <end position="43"/>
    </location>
</feature>